<proteinExistence type="predicted"/>
<dbReference type="OrthoDB" id="1884773at2759"/>
<gene>
    <name evidence="3" type="ORF">BCR33DRAFT_722559</name>
</gene>
<organism evidence="3 4">
    <name type="scientific">Rhizoclosmatium globosum</name>
    <dbReference type="NCBI Taxonomy" id="329046"/>
    <lineage>
        <taxon>Eukaryota</taxon>
        <taxon>Fungi</taxon>
        <taxon>Fungi incertae sedis</taxon>
        <taxon>Chytridiomycota</taxon>
        <taxon>Chytridiomycota incertae sedis</taxon>
        <taxon>Chytridiomycetes</taxon>
        <taxon>Chytridiales</taxon>
        <taxon>Chytriomycetaceae</taxon>
        <taxon>Rhizoclosmatium</taxon>
    </lineage>
</organism>
<sequence>MHFFKLATVTVLAMTQGTSAQTQCENLGTSQPSWKLNSQYTSVPGYAIKSDSFKNCLQPYFTASTCAKLSNPAGTNQLVMQPDGNAVIYNVWYSSNCNLGRGCVSPTWSTQTWNRPGLSFRVQDGQFVLSTTQDLSGQIIWRVPGYASTGASQLCMQNDGNLVLYVGDVAVWASGTYH</sequence>
<name>A0A1Y2BM26_9FUNG</name>
<protein>
    <recommendedName>
        <fullName evidence="2">Bulb-type lectin domain-containing protein</fullName>
    </recommendedName>
</protein>
<dbReference type="Proteomes" id="UP000193642">
    <property type="component" value="Unassembled WGS sequence"/>
</dbReference>
<dbReference type="SUPFAM" id="SSF51110">
    <property type="entry name" value="alpha-D-mannose-specific plant lectins"/>
    <property type="match status" value="1"/>
</dbReference>
<dbReference type="InterPro" id="IPR036426">
    <property type="entry name" value="Bulb-type_lectin_dom_sf"/>
</dbReference>
<evidence type="ECO:0000256" key="1">
    <source>
        <dbReference type="SAM" id="SignalP"/>
    </source>
</evidence>
<feature type="domain" description="Bulb-type lectin" evidence="2">
    <location>
        <begin position="54"/>
        <end position="177"/>
    </location>
</feature>
<dbReference type="Gene3D" id="2.90.10.10">
    <property type="entry name" value="Bulb-type lectin domain"/>
    <property type="match status" value="2"/>
</dbReference>
<keyword evidence="1" id="KW-0732">Signal</keyword>
<feature type="chain" id="PRO_5013367860" description="Bulb-type lectin domain-containing protein" evidence="1">
    <location>
        <begin position="21"/>
        <end position="178"/>
    </location>
</feature>
<dbReference type="InterPro" id="IPR001480">
    <property type="entry name" value="Bulb-type_lectin_dom"/>
</dbReference>
<keyword evidence="4" id="KW-1185">Reference proteome</keyword>
<dbReference type="AlphaFoldDB" id="A0A1Y2BM26"/>
<feature type="signal peptide" evidence="1">
    <location>
        <begin position="1"/>
        <end position="20"/>
    </location>
</feature>
<dbReference type="PROSITE" id="PS50927">
    <property type="entry name" value="BULB_LECTIN"/>
    <property type="match status" value="1"/>
</dbReference>
<evidence type="ECO:0000259" key="2">
    <source>
        <dbReference type="PROSITE" id="PS50927"/>
    </source>
</evidence>
<accession>A0A1Y2BM26</accession>
<evidence type="ECO:0000313" key="4">
    <source>
        <dbReference type="Proteomes" id="UP000193642"/>
    </source>
</evidence>
<evidence type="ECO:0000313" key="3">
    <source>
        <dbReference type="EMBL" id="ORY35215.1"/>
    </source>
</evidence>
<reference evidence="3 4" key="1">
    <citation type="submission" date="2016-07" db="EMBL/GenBank/DDBJ databases">
        <title>Pervasive Adenine N6-methylation of Active Genes in Fungi.</title>
        <authorList>
            <consortium name="DOE Joint Genome Institute"/>
            <person name="Mondo S.J."/>
            <person name="Dannebaum R.O."/>
            <person name="Kuo R.C."/>
            <person name="Labutti K."/>
            <person name="Haridas S."/>
            <person name="Kuo A."/>
            <person name="Salamov A."/>
            <person name="Ahrendt S.R."/>
            <person name="Lipzen A."/>
            <person name="Sullivan W."/>
            <person name="Andreopoulos W.B."/>
            <person name="Clum A."/>
            <person name="Lindquist E."/>
            <person name="Daum C."/>
            <person name="Ramamoorthy G.K."/>
            <person name="Gryganskyi A."/>
            <person name="Culley D."/>
            <person name="Magnuson J.K."/>
            <person name="James T.Y."/>
            <person name="O'Malley M.A."/>
            <person name="Stajich J.E."/>
            <person name="Spatafora J.W."/>
            <person name="Visel A."/>
            <person name="Grigoriev I.V."/>
        </authorList>
    </citation>
    <scope>NUCLEOTIDE SEQUENCE [LARGE SCALE GENOMIC DNA]</scope>
    <source>
        <strain evidence="3 4">JEL800</strain>
    </source>
</reference>
<comment type="caution">
    <text evidence="3">The sequence shown here is derived from an EMBL/GenBank/DDBJ whole genome shotgun (WGS) entry which is preliminary data.</text>
</comment>
<dbReference type="EMBL" id="MCGO01000060">
    <property type="protein sequence ID" value="ORY35215.1"/>
    <property type="molecule type" value="Genomic_DNA"/>
</dbReference>